<sequence length="133" mass="15546">MCEIDKDTKTRFVEIRREKNLTQEQLGEILGVTRNVVANIENGRMVASKLYVNHFCSKFNINKDWLLYGVGNKDRDYLSESEEKLLLQILPDIFSDIALDNKSKMRNIIELLPELDDEYLEIIEKLIKGIIKK</sequence>
<gene>
    <name evidence="3" type="ORF">SAMEA1402399_03677</name>
</gene>
<evidence type="ECO:0000256" key="1">
    <source>
        <dbReference type="ARBA" id="ARBA00023125"/>
    </source>
</evidence>
<comment type="caution">
    <text evidence="3">The sequence shown here is derived from an EMBL/GenBank/DDBJ whole genome shotgun (WGS) entry which is preliminary data.</text>
</comment>
<evidence type="ECO:0000313" key="3">
    <source>
        <dbReference type="EMBL" id="VFD35756.1"/>
    </source>
</evidence>
<dbReference type="Gene3D" id="1.10.260.40">
    <property type="entry name" value="lambda repressor-like DNA-binding domains"/>
    <property type="match status" value="1"/>
</dbReference>
<evidence type="ECO:0000313" key="4">
    <source>
        <dbReference type="Proteomes" id="UP000411588"/>
    </source>
</evidence>
<protein>
    <submittedName>
        <fullName evidence="3">Transcriptional regulator</fullName>
    </submittedName>
</protein>
<dbReference type="SMART" id="SM00530">
    <property type="entry name" value="HTH_XRE"/>
    <property type="match status" value="1"/>
</dbReference>
<dbReference type="PANTHER" id="PTHR46558">
    <property type="entry name" value="TRACRIPTIONAL REGULATORY PROTEIN-RELATED-RELATED"/>
    <property type="match status" value="1"/>
</dbReference>
<proteinExistence type="predicted"/>
<dbReference type="GO" id="GO:0003677">
    <property type="term" value="F:DNA binding"/>
    <property type="evidence" value="ECO:0007669"/>
    <property type="project" value="UniProtKB-KW"/>
</dbReference>
<dbReference type="InterPro" id="IPR010982">
    <property type="entry name" value="Lambda_DNA-bd_dom_sf"/>
</dbReference>
<dbReference type="AlphaFoldDB" id="A0AB74QGW9"/>
<evidence type="ECO:0000259" key="2">
    <source>
        <dbReference type="PROSITE" id="PS50943"/>
    </source>
</evidence>
<dbReference type="SUPFAM" id="SSF47413">
    <property type="entry name" value="lambda repressor-like DNA-binding domains"/>
    <property type="match status" value="1"/>
</dbReference>
<dbReference type="EMBL" id="CAADAN010000019">
    <property type="protein sequence ID" value="VFD35756.1"/>
    <property type="molecule type" value="Genomic_DNA"/>
</dbReference>
<dbReference type="PANTHER" id="PTHR46558:SF4">
    <property type="entry name" value="DNA-BIDING PHAGE PROTEIN"/>
    <property type="match status" value="1"/>
</dbReference>
<accession>A0AB74QGW9</accession>
<dbReference type="CDD" id="cd00093">
    <property type="entry name" value="HTH_XRE"/>
    <property type="match status" value="1"/>
</dbReference>
<feature type="domain" description="HTH cro/C1-type" evidence="2">
    <location>
        <begin position="14"/>
        <end position="66"/>
    </location>
</feature>
<organism evidence="3 4">
    <name type="scientific">Clostridioides difficile</name>
    <name type="common">Peptoclostridium difficile</name>
    <dbReference type="NCBI Taxonomy" id="1496"/>
    <lineage>
        <taxon>Bacteria</taxon>
        <taxon>Bacillati</taxon>
        <taxon>Bacillota</taxon>
        <taxon>Clostridia</taxon>
        <taxon>Peptostreptococcales</taxon>
        <taxon>Peptostreptococcaceae</taxon>
        <taxon>Clostridioides</taxon>
    </lineage>
</organism>
<name>A0AB74QGW9_CLODI</name>
<dbReference type="Pfam" id="PF12844">
    <property type="entry name" value="HTH_19"/>
    <property type="match status" value="1"/>
</dbReference>
<keyword evidence="1" id="KW-0238">DNA-binding</keyword>
<dbReference type="InterPro" id="IPR001387">
    <property type="entry name" value="Cro/C1-type_HTH"/>
</dbReference>
<reference evidence="3 4" key="1">
    <citation type="submission" date="2019-02" db="EMBL/GenBank/DDBJ databases">
        <authorList>
            <consortium name="Pathogen Informatics"/>
        </authorList>
    </citation>
    <scope>NUCLEOTIDE SEQUENCE [LARGE SCALE GENOMIC DNA]</scope>
    <source>
        <strain evidence="4">clo34</strain>
    </source>
</reference>
<dbReference type="RefSeq" id="WP_021424698.1">
    <property type="nucleotide sequence ID" value="NZ_BIOW01000011.1"/>
</dbReference>
<dbReference type="PROSITE" id="PS50943">
    <property type="entry name" value="HTH_CROC1"/>
    <property type="match status" value="1"/>
</dbReference>
<dbReference type="Proteomes" id="UP000411588">
    <property type="component" value="Unassembled WGS sequence"/>
</dbReference>